<dbReference type="InterPro" id="IPR044066">
    <property type="entry name" value="TRIAD_supradom"/>
</dbReference>
<evidence type="ECO:0000313" key="10">
    <source>
        <dbReference type="WBParaSite" id="scf7180000419576.g4023"/>
    </source>
</evidence>
<dbReference type="AlphaFoldDB" id="A0A915NRI5"/>
<dbReference type="WBParaSite" id="scf7180000419576.g4023">
    <property type="protein sequence ID" value="scf7180000419576.g4023"/>
    <property type="gene ID" value="scf7180000419576.g4023"/>
</dbReference>
<dbReference type="Gene3D" id="3.60.21.10">
    <property type="match status" value="1"/>
</dbReference>
<protein>
    <submittedName>
        <fullName evidence="10">RING-type domain-containing protein</fullName>
    </submittedName>
</protein>
<evidence type="ECO:0000313" key="9">
    <source>
        <dbReference type="Proteomes" id="UP000887560"/>
    </source>
</evidence>
<dbReference type="InterPro" id="IPR002867">
    <property type="entry name" value="IBR_dom"/>
</dbReference>
<dbReference type="GO" id="GO:0005737">
    <property type="term" value="C:cytoplasm"/>
    <property type="evidence" value="ECO:0007669"/>
    <property type="project" value="TreeGrafter"/>
</dbReference>
<keyword evidence="1" id="KW-0808">Transferase</keyword>
<evidence type="ECO:0000256" key="1">
    <source>
        <dbReference type="ARBA" id="ARBA00022679"/>
    </source>
</evidence>
<dbReference type="Pfam" id="PF00149">
    <property type="entry name" value="Metallophos"/>
    <property type="match status" value="1"/>
</dbReference>
<dbReference type="PRINTS" id="PR00114">
    <property type="entry name" value="STPHPHTASE"/>
</dbReference>
<proteinExistence type="predicted"/>
<keyword evidence="2" id="KW-0479">Metal-binding</keyword>
<keyword evidence="9" id="KW-1185">Reference proteome</keyword>
<dbReference type="Proteomes" id="UP000887560">
    <property type="component" value="Unplaced"/>
</dbReference>
<dbReference type="SUPFAM" id="SSF56300">
    <property type="entry name" value="Metallo-dependent phosphatases"/>
    <property type="match status" value="1"/>
</dbReference>
<dbReference type="CDD" id="cd20335">
    <property type="entry name" value="BRcat_RBR"/>
    <property type="match status" value="1"/>
</dbReference>
<dbReference type="Pfam" id="PF01485">
    <property type="entry name" value="IBR"/>
    <property type="match status" value="1"/>
</dbReference>
<dbReference type="SUPFAM" id="SSF57850">
    <property type="entry name" value="RING/U-box"/>
    <property type="match status" value="2"/>
</dbReference>
<evidence type="ECO:0000256" key="3">
    <source>
        <dbReference type="ARBA" id="ARBA00022737"/>
    </source>
</evidence>
<dbReference type="GO" id="GO:0004722">
    <property type="term" value="F:protein serine/threonine phosphatase activity"/>
    <property type="evidence" value="ECO:0007669"/>
    <property type="project" value="TreeGrafter"/>
</dbReference>
<keyword evidence="3" id="KW-0677">Repeat</keyword>
<sequence>MTLFGATEARSSSSQSFTLTNSTNSVQSSQQSSGRPPVGGIPAQIHPMAMPGIFDIEKRRAKTNNMSRQQYRPRCARIHSTPFASWSFVCSLPVRAYGFFDELSRRFGNDRAEELWLKFNDAFAFMPLAATIGGKILCMHGGISPHLQSLNDIRDLKRPIPIIIEPGLIQDLLWADPNLLPSNEGFVHNYFRNCSVLFSEEALKKTMASLKISLIIRAHQVAQYGYDMFCGQRMVTIFSAARYHPELNNWSAVASISADLEEFISFAHKLGVGFEAAFIISLNVRGSELFKYARDNLFIDLEDDLSVACRLCDFYQTGEAKSLKFVRSALAHSLCSIYGKDKALTFFRDEIFSSLNFYNRYYKCVIDQESVIHQSEYFKTQNFGRAIAFELLPDKKVAAFICDIPYTHRSSVPFYKISIFQLDLGSAVVSDLIKRGGKDEVSFNRITKEMLFVNNFQSYRPGDSYLSLIGTHVGKNELLEWAKNRVKSIAETEINWNVFRCLFEETCALVYFGPGFKIRSIERDDSSGNFTLCVYSGKNKNDSSFLSNIENFLNDYCLTIFEYEPLIFIFDDNLYIVLNSQKDFENVLVQLTRSILKGEGFKIENSTTFPLRCAHQHCQFLAINDIRKVFGRKFTKIQDLKTFILPLLQRSLYSFVNNNDEFVWCKSTGCHYLIKVNINSQTIICPKCRNERCGGCGEDVHEGKNCEEKYQKCVAFVQIKIVICLLKEGCNHMECTNCKTHFCWICESFKSDNSRDIYRHMLEIHGSYGVDYAHLNMGNYWEPFDYYEDVEQPLPIMT</sequence>
<evidence type="ECO:0000256" key="5">
    <source>
        <dbReference type="ARBA" id="ARBA00022786"/>
    </source>
</evidence>
<dbReference type="GO" id="GO:0016740">
    <property type="term" value="F:transferase activity"/>
    <property type="evidence" value="ECO:0007669"/>
    <property type="project" value="UniProtKB-KW"/>
</dbReference>
<feature type="compositionally biased region" description="Low complexity" evidence="7">
    <location>
        <begin position="14"/>
        <end position="33"/>
    </location>
</feature>
<dbReference type="SMART" id="SM00647">
    <property type="entry name" value="IBR"/>
    <property type="match status" value="1"/>
</dbReference>
<dbReference type="GO" id="GO:0008270">
    <property type="term" value="F:zinc ion binding"/>
    <property type="evidence" value="ECO:0007669"/>
    <property type="project" value="UniProtKB-KW"/>
</dbReference>
<dbReference type="GO" id="GO:0005634">
    <property type="term" value="C:nucleus"/>
    <property type="evidence" value="ECO:0007669"/>
    <property type="project" value="TreeGrafter"/>
</dbReference>
<dbReference type="SMART" id="SM00156">
    <property type="entry name" value="PP2Ac"/>
    <property type="match status" value="1"/>
</dbReference>
<dbReference type="InterPro" id="IPR029052">
    <property type="entry name" value="Metallo-depent_PP-like"/>
</dbReference>
<evidence type="ECO:0000256" key="7">
    <source>
        <dbReference type="SAM" id="MobiDB-lite"/>
    </source>
</evidence>
<keyword evidence="4" id="KW-0863">Zinc-finger</keyword>
<dbReference type="PROSITE" id="PS51873">
    <property type="entry name" value="TRIAD"/>
    <property type="match status" value="1"/>
</dbReference>
<evidence type="ECO:0000259" key="8">
    <source>
        <dbReference type="PROSITE" id="PS51873"/>
    </source>
</evidence>
<dbReference type="InterPro" id="IPR004843">
    <property type="entry name" value="Calcineurin-like_PHP"/>
</dbReference>
<evidence type="ECO:0000256" key="2">
    <source>
        <dbReference type="ARBA" id="ARBA00022723"/>
    </source>
</evidence>
<dbReference type="InterPro" id="IPR006186">
    <property type="entry name" value="Ser/Thr-sp_prot-phosphatase"/>
</dbReference>
<name>A0A915NRI5_9BILA</name>
<feature type="domain" description="RING-type" evidence="8">
    <location>
        <begin position="550"/>
        <end position="772"/>
    </location>
</feature>
<dbReference type="PANTHER" id="PTHR11668:SF491">
    <property type="entry name" value="SERINE_THREONINE-PROTEIN PHOSPHATASE"/>
    <property type="match status" value="1"/>
</dbReference>
<keyword evidence="5" id="KW-0833">Ubl conjugation pathway</keyword>
<keyword evidence="6" id="KW-0862">Zinc</keyword>
<feature type="region of interest" description="Disordered" evidence="7">
    <location>
        <begin position="14"/>
        <end position="42"/>
    </location>
</feature>
<accession>A0A915NRI5</accession>
<reference evidence="10" key="1">
    <citation type="submission" date="2022-11" db="UniProtKB">
        <authorList>
            <consortium name="WormBaseParasite"/>
        </authorList>
    </citation>
    <scope>IDENTIFICATION</scope>
</reference>
<evidence type="ECO:0000256" key="6">
    <source>
        <dbReference type="ARBA" id="ARBA00022833"/>
    </source>
</evidence>
<dbReference type="PANTHER" id="PTHR11668">
    <property type="entry name" value="SERINE/THREONINE PROTEIN PHOSPHATASE"/>
    <property type="match status" value="1"/>
</dbReference>
<dbReference type="Gene3D" id="1.20.120.1750">
    <property type="match status" value="1"/>
</dbReference>
<evidence type="ECO:0000256" key="4">
    <source>
        <dbReference type="ARBA" id="ARBA00022771"/>
    </source>
</evidence>
<organism evidence="9 10">
    <name type="scientific">Meloidogyne floridensis</name>
    <dbReference type="NCBI Taxonomy" id="298350"/>
    <lineage>
        <taxon>Eukaryota</taxon>
        <taxon>Metazoa</taxon>
        <taxon>Ecdysozoa</taxon>
        <taxon>Nematoda</taxon>
        <taxon>Chromadorea</taxon>
        <taxon>Rhabditida</taxon>
        <taxon>Tylenchina</taxon>
        <taxon>Tylenchomorpha</taxon>
        <taxon>Tylenchoidea</taxon>
        <taxon>Meloidogynidae</taxon>
        <taxon>Meloidogyninae</taxon>
        <taxon>Meloidogyne</taxon>
    </lineage>
</organism>
<dbReference type="InterPro" id="IPR050341">
    <property type="entry name" value="PP1_catalytic_subunit"/>
</dbReference>